<reference evidence="1 2" key="1">
    <citation type="submission" date="2020-05" db="EMBL/GenBank/DDBJ databases">
        <title>Draft genome sequence of Desulfovibrio sp. strain HN2T.</title>
        <authorList>
            <person name="Ueno A."/>
            <person name="Tamazawa S."/>
            <person name="Tamamura S."/>
            <person name="Murakami T."/>
            <person name="Kiyama T."/>
            <person name="Inomata H."/>
            <person name="Amano Y."/>
            <person name="Miyakawa K."/>
            <person name="Tamaki H."/>
            <person name="Naganuma T."/>
            <person name="Kaneko K."/>
        </authorList>
    </citation>
    <scope>NUCLEOTIDE SEQUENCE [LARGE SCALE GENOMIC DNA]</scope>
    <source>
        <strain evidence="1 2">HN2</strain>
    </source>
</reference>
<organism evidence="1 2">
    <name type="scientific">Desulfovibrio subterraneus</name>
    <dbReference type="NCBI Taxonomy" id="2718620"/>
    <lineage>
        <taxon>Bacteria</taxon>
        <taxon>Pseudomonadati</taxon>
        <taxon>Thermodesulfobacteriota</taxon>
        <taxon>Desulfovibrionia</taxon>
        <taxon>Desulfovibrionales</taxon>
        <taxon>Desulfovibrionaceae</taxon>
        <taxon>Desulfovibrio</taxon>
    </lineage>
</organism>
<proteinExistence type="predicted"/>
<keyword evidence="2" id="KW-1185">Reference proteome</keyword>
<protein>
    <submittedName>
        <fullName evidence="1">Uncharacterized protein</fullName>
    </submittedName>
</protein>
<sequence length="116" mass="12901">MDIVALYDGRIELFRIVDMGEYVRLRKEFAKRFKHPFSASAVAQPVVDDCCFHKPVMLSVRTFKALYTVVFAGCRCKMRMYACISHSGIAGSTVRSACGPGMAKVWQSAAGGMWIP</sequence>
<name>A0A7J0BMT2_9BACT</name>
<evidence type="ECO:0000313" key="2">
    <source>
        <dbReference type="Proteomes" id="UP000503840"/>
    </source>
</evidence>
<dbReference type="Proteomes" id="UP000503840">
    <property type="component" value="Unassembled WGS sequence"/>
</dbReference>
<comment type="caution">
    <text evidence="1">The sequence shown here is derived from an EMBL/GenBank/DDBJ whole genome shotgun (WGS) entry which is preliminary data.</text>
</comment>
<dbReference type="AlphaFoldDB" id="A0A7J0BMT2"/>
<accession>A0A7J0BMT2</accession>
<gene>
    <name evidence="1" type="ORF">DSM101010T_33510</name>
</gene>
<dbReference type="EMBL" id="BLVO01000016">
    <property type="protein sequence ID" value="GFM34986.1"/>
    <property type="molecule type" value="Genomic_DNA"/>
</dbReference>
<evidence type="ECO:0000313" key="1">
    <source>
        <dbReference type="EMBL" id="GFM34986.1"/>
    </source>
</evidence>